<feature type="compositionally biased region" description="Basic and acidic residues" evidence="1">
    <location>
        <begin position="767"/>
        <end position="780"/>
    </location>
</feature>
<feature type="region of interest" description="Disordered" evidence="1">
    <location>
        <begin position="239"/>
        <end position="281"/>
    </location>
</feature>
<feature type="compositionally biased region" description="Basic and acidic residues" evidence="1">
    <location>
        <begin position="306"/>
        <end position="325"/>
    </location>
</feature>
<feature type="region of interest" description="Disordered" evidence="1">
    <location>
        <begin position="757"/>
        <end position="780"/>
    </location>
</feature>
<feature type="compositionally biased region" description="Basic and acidic residues" evidence="1">
    <location>
        <begin position="149"/>
        <end position="167"/>
    </location>
</feature>
<feature type="compositionally biased region" description="Basic and acidic residues" evidence="1">
    <location>
        <begin position="609"/>
        <end position="626"/>
    </location>
</feature>
<dbReference type="Proteomes" id="UP000298138">
    <property type="component" value="Unassembled WGS sequence"/>
</dbReference>
<dbReference type="AlphaFoldDB" id="A0A4S2MHG0"/>
<feature type="compositionally biased region" description="Pro residues" evidence="1">
    <location>
        <begin position="673"/>
        <end position="687"/>
    </location>
</feature>
<evidence type="ECO:0000313" key="2">
    <source>
        <dbReference type="EMBL" id="TGZ76182.1"/>
    </source>
</evidence>
<feature type="region of interest" description="Disordered" evidence="1">
    <location>
        <begin position="41"/>
        <end position="70"/>
    </location>
</feature>
<feature type="region of interest" description="Disordered" evidence="1">
    <location>
        <begin position="140"/>
        <end position="168"/>
    </location>
</feature>
<evidence type="ECO:0000256" key="1">
    <source>
        <dbReference type="SAM" id="MobiDB-lite"/>
    </source>
</evidence>
<feature type="compositionally biased region" description="Acidic residues" evidence="1">
    <location>
        <begin position="243"/>
        <end position="261"/>
    </location>
</feature>
<dbReference type="InParanoid" id="A0A4S2MHG0"/>
<accession>A0A4S2MHG0</accession>
<proteinExistence type="predicted"/>
<gene>
    <name evidence="2" type="ORF">EX30DRAFT_391759</name>
</gene>
<feature type="region of interest" description="Disordered" evidence="1">
    <location>
        <begin position="82"/>
        <end position="128"/>
    </location>
</feature>
<feature type="compositionally biased region" description="Basic residues" evidence="1">
    <location>
        <begin position="107"/>
        <end position="118"/>
    </location>
</feature>
<feature type="region of interest" description="Disordered" evidence="1">
    <location>
        <begin position="608"/>
        <end position="690"/>
    </location>
</feature>
<name>A0A4S2MHG0_9PEZI</name>
<sequence>MELELIELPPLLRTAHTTTPTSFHHRVCNHHTLHPRRILTASSPHHHSTPSLSPSSTALSPSSHSSLHHHPRHLIPQTYTTMSFTTPNPLLAPPTSSEITASPPPKSKPRRRKPRQMKNKNDLLIPSPDYDAQIVHRSTLPLPPLPVEPEEKPAKQPEKPRRRDNIIKRTNTSDLFRFEADAAALELAARDGGVKGMEGIHEKRWIEFEMAEIERVVDAIYGFGEMEGVGDVEMEIGEKGEENEKEEMEEESAEEKGDESEENNKEGGNPLKEQDGPRERAQVVEIQEQHVERELVGLVKDSGIVKPREAEQSNDATKPDEDYKAADEDWTRTRFTRSVSFNDRESWMVPPLRIQKKQPVMSMEPVKPVFPETPLRNRNQPATLDSISALRGSTNPGLPHTPPRNRPRQVTLDSVFDFADLVIYSNPTTDDDTLTISSAPITTTPVKSRLTRTTTALTSSSTLTTSTIEPPSPTLWLYPTTPFSPTWSPLPNDPNNCDCPIHLGLLYPSRSPPDHRFSLRRYTLPEEKPSKLKLLRKKFGQSFTRKEGRQSRALMEAEKAARVIVARDREGRERTERWRLERGEKDVYEDKLKRLQIEEAALVAQLEEATPKTEEKKMTTNEEQRELTPTTPTPVRQHRAASDTTAIPLSPPPPYEKTQNVRSSLPPSLLTSLPPPPLFHRPPPSPPRMVRATTAPEIVGMQGGDEWMVMAHQLRREIEDRERVIRDLERVVREMRGAQPGGNIEDGEAQGTAVVGQGEGAGVDEVVGERVVDENGGKEA</sequence>
<feature type="region of interest" description="Disordered" evidence="1">
    <location>
        <begin position="304"/>
        <end position="325"/>
    </location>
</feature>
<reference evidence="2 3" key="1">
    <citation type="submission" date="2019-04" db="EMBL/GenBank/DDBJ databases">
        <title>Comparative genomics and transcriptomics to analyze fruiting body development in filamentous ascomycetes.</title>
        <authorList>
            <consortium name="DOE Joint Genome Institute"/>
            <person name="Lutkenhaus R."/>
            <person name="Traeger S."/>
            <person name="Breuer J."/>
            <person name="Kuo A."/>
            <person name="Lipzen A."/>
            <person name="Pangilinan J."/>
            <person name="Dilworth D."/>
            <person name="Sandor L."/>
            <person name="Poggeler S."/>
            <person name="Barry K."/>
            <person name="Grigoriev I.V."/>
            <person name="Nowrousian M."/>
        </authorList>
    </citation>
    <scope>NUCLEOTIDE SEQUENCE [LARGE SCALE GENOMIC DNA]</scope>
    <source>
        <strain evidence="2 3">CBS 389.68</strain>
    </source>
</reference>
<feature type="compositionally biased region" description="Low complexity" evidence="1">
    <location>
        <begin position="663"/>
        <end position="672"/>
    </location>
</feature>
<evidence type="ECO:0000313" key="3">
    <source>
        <dbReference type="Proteomes" id="UP000298138"/>
    </source>
</evidence>
<organism evidence="2 3">
    <name type="scientific">Ascodesmis nigricans</name>
    <dbReference type="NCBI Taxonomy" id="341454"/>
    <lineage>
        <taxon>Eukaryota</taxon>
        <taxon>Fungi</taxon>
        <taxon>Dikarya</taxon>
        <taxon>Ascomycota</taxon>
        <taxon>Pezizomycotina</taxon>
        <taxon>Pezizomycetes</taxon>
        <taxon>Pezizales</taxon>
        <taxon>Ascodesmidaceae</taxon>
        <taxon>Ascodesmis</taxon>
    </lineage>
</organism>
<feature type="compositionally biased region" description="Low complexity" evidence="1">
    <location>
        <begin position="41"/>
        <end position="65"/>
    </location>
</feature>
<feature type="compositionally biased region" description="Basic and acidic residues" evidence="1">
    <location>
        <begin position="272"/>
        <end position="281"/>
    </location>
</feature>
<feature type="compositionally biased region" description="Polar residues" evidence="1">
    <location>
        <begin position="82"/>
        <end position="100"/>
    </location>
</feature>
<protein>
    <submittedName>
        <fullName evidence="2">Uncharacterized protein</fullName>
    </submittedName>
</protein>
<keyword evidence="3" id="KW-1185">Reference proteome</keyword>
<dbReference type="EMBL" id="ML220204">
    <property type="protein sequence ID" value="TGZ76182.1"/>
    <property type="molecule type" value="Genomic_DNA"/>
</dbReference>